<dbReference type="AlphaFoldDB" id="A0A949JDS1"/>
<feature type="transmembrane region" description="Helical" evidence="9">
    <location>
        <begin position="95"/>
        <end position="116"/>
    </location>
</feature>
<evidence type="ECO:0000256" key="8">
    <source>
        <dbReference type="ARBA" id="ARBA00023012"/>
    </source>
</evidence>
<comment type="catalytic activity">
    <reaction evidence="1">
        <text>ATP + protein L-histidine = ADP + protein N-phospho-L-histidine.</text>
        <dbReference type="EC" id="2.7.13.3"/>
    </reaction>
</comment>
<feature type="transmembrane region" description="Helical" evidence="9">
    <location>
        <begin position="64"/>
        <end position="83"/>
    </location>
</feature>
<evidence type="ECO:0000313" key="11">
    <source>
        <dbReference type="EMBL" id="MBU7597133.1"/>
    </source>
</evidence>
<evidence type="ECO:0000313" key="12">
    <source>
        <dbReference type="Proteomes" id="UP000694501"/>
    </source>
</evidence>
<dbReference type="Gene3D" id="3.30.565.10">
    <property type="entry name" value="Histidine kinase-like ATPase, C-terminal domain"/>
    <property type="match status" value="1"/>
</dbReference>
<evidence type="ECO:0000259" key="10">
    <source>
        <dbReference type="Pfam" id="PF07730"/>
    </source>
</evidence>
<dbReference type="Pfam" id="PF07730">
    <property type="entry name" value="HisKA_3"/>
    <property type="match status" value="1"/>
</dbReference>
<sequence length="495" mass="52133">MIDGGSVTQVAALLLLTLVVCVVRRSFPGTALLTVAGVSAALPGLGALLPIVGWSAGKRIVEPWRALAFLGTAFLLDLGGNLHGSYLTEGGSRSLMGVFVSAVWFLAMVTIPGLTARYLHQRRSLLAAIRAQHHQLIRENSIIARETRMRERQRIARDMHDSLGHHLTLIAVHTGALQVDAGLSGQQREAVGVLREASVTAMRELREVVGILKDEEGDGTEAASAPGVPDLPELVASSHRAGTAVSHTVTGTPRALAPAADQAAYRIVQEGLTNAHKHAPGSPVAVGLRYEPDVLLVEVVNNPAPGGDPDAAEAASATAVSGGRGLDGLGERARAAGGMLHHGPYGTGGFRLAGALPYDAVTPAVDARQQRAVRDLDRAVVGRSRGCLPSALAIGGLLIALVVTGVVWLGLDIERSLVDQDTYRGVRVGQQEDLVRERLPRPSSFAGILDAEHPRPKDATCVVMFSAEALNKDGTGDLARFCFRDGKLIQKLAFD</sequence>
<keyword evidence="4" id="KW-0808">Transferase</keyword>
<dbReference type="GO" id="GO:0046983">
    <property type="term" value="F:protein dimerization activity"/>
    <property type="evidence" value="ECO:0007669"/>
    <property type="project" value="InterPro"/>
</dbReference>
<evidence type="ECO:0000256" key="4">
    <source>
        <dbReference type="ARBA" id="ARBA00022679"/>
    </source>
</evidence>
<dbReference type="Gene3D" id="1.20.5.1930">
    <property type="match status" value="1"/>
</dbReference>
<dbReference type="GO" id="GO:0016020">
    <property type="term" value="C:membrane"/>
    <property type="evidence" value="ECO:0007669"/>
    <property type="project" value="InterPro"/>
</dbReference>
<name>A0A949JDS1_9ACTN</name>
<dbReference type="Proteomes" id="UP000694501">
    <property type="component" value="Unassembled WGS sequence"/>
</dbReference>
<accession>A0A949JDS1</accession>
<keyword evidence="9" id="KW-0472">Membrane</keyword>
<evidence type="ECO:0000256" key="7">
    <source>
        <dbReference type="ARBA" id="ARBA00022840"/>
    </source>
</evidence>
<feature type="domain" description="Signal transduction histidine kinase subgroup 3 dimerisation and phosphoacceptor" evidence="10">
    <location>
        <begin position="151"/>
        <end position="214"/>
    </location>
</feature>
<reference evidence="11" key="1">
    <citation type="submission" date="2021-06" db="EMBL/GenBank/DDBJ databases">
        <title>Sequencing of actinobacteria type strains.</title>
        <authorList>
            <person name="Nguyen G.-S."/>
            <person name="Wentzel A."/>
        </authorList>
    </citation>
    <scope>NUCLEOTIDE SEQUENCE</scope>
    <source>
        <strain evidence="11">P38-E01</strain>
    </source>
</reference>
<evidence type="ECO:0000256" key="1">
    <source>
        <dbReference type="ARBA" id="ARBA00000085"/>
    </source>
</evidence>
<feature type="transmembrane region" description="Helical" evidence="9">
    <location>
        <begin position="31"/>
        <end position="52"/>
    </location>
</feature>
<gene>
    <name evidence="11" type="ORF">JGS22_005665</name>
</gene>
<keyword evidence="9" id="KW-1133">Transmembrane helix</keyword>
<proteinExistence type="predicted"/>
<keyword evidence="5" id="KW-0547">Nucleotide-binding</keyword>
<dbReference type="GO" id="GO:0000155">
    <property type="term" value="F:phosphorelay sensor kinase activity"/>
    <property type="evidence" value="ECO:0007669"/>
    <property type="project" value="InterPro"/>
</dbReference>
<keyword evidence="8" id="KW-0902">Two-component regulatory system</keyword>
<dbReference type="SUPFAM" id="SSF55874">
    <property type="entry name" value="ATPase domain of HSP90 chaperone/DNA topoisomerase II/histidine kinase"/>
    <property type="match status" value="1"/>
</dbReference>
<dbReference type="InterPro" id="IPR050482">
    <property type="entry name" value="Sensor_HK_TwoCompSys"/>
</dbReference>
<dbReference type="EC" id="2.7.13.3" evidence="2"/>
<protein>
    <recommendedName>
        <fullName evidence="2">histidine kinase</fullName>
        <ecNumber evidence="2">2.7.13.3</ecNumber>
    </recommendedName>
</protein>
<evidence type="ECO:0000256" key="6">
    <source>
        <dbReference type="ARBA" id="ARBA00022777"/>
    </source>
</evidence>
<organism evidence="11 12">
    <name type="scientific">Streptomyces tardus</name>
    <dbReference type="NCBI Taxonomy" id="2780544"/>
    <lineage>
        <taxon>Bacteria</taxon>
        <taxon>Bacillati</taxon>
        <taxon>Actinomycetota</taxon>
        <taxon>Actinomycetes</taxon>
        <taxon>Kitasatosporales</taxon>
        <taxon>Streptomycetaceae</taxon>
        <taxon>Streptomyces</taxon>
    </lineage>
</organism>
<evidence type="ECO:0000256" key="2">
    <source>
        <dbReference type="ARBA" id="ARBA00012438"/>
    </source>
</evidence>
<keyword evidence="9" id="KW-0812">Transmembrane</keyword>
<keyword evidence="6 11" id="KW-0418">Kinase</keyword>
<dbReference type="PANTHER" id="PTHR24421">
    <property type="entry name" value="NITRATE/NITRITE SENSOR PROTEIN NARX-RELATED"/>
    <property type="match status" value="1"/>
</dbReference>
<keyword evidence="3" id="KW-0597">Phosphoprotein</keyword>
<comment type="caution">
    <text evidence="11">The sequence shown here is derived from an EMBL/GenBank/DDBJ whole genome shotgun (WGS) entry which is preliminary data.</text>
</comment>
<evidence type="ECO:0000256" key="3">
    <source>
        <dbReference type="ARBA" id="ARBA00022553"/>
    </source>
</evidence>
<dbReference type="CDD" id="cd16917">
    <property type="entry name" value="HATPase_UhpB-NarQ-NarX-like"/>
    <property type="match status" value="1"/>
</dbReference>
<keyword evidence="12" id="KW-1185">Reference proteome</keyword>
<dbReference type="GO" id="GO:0005524">
    <property type="term" value="F:ATP binding"/>
    <property type="evidence" value="ECO:0007669"/>
    <property type="project" value="UniProtKB-KW"/>
</dbReference>
<dbReference type="InterPro" id="IPR011712">
    <property type="entry name" value="Sig_transdc_His_kin_sub3_dim/P"/>
</dbReference>
<evidence type="ECO:0000256" key="5">
    <source>
        <dbReference type="ARBA" id="ARBA00022741"/>
    </source>
</evidence>
<evidence type="ECO:0000256" key="9">
    <source>
        <dbReference type="SAM" id="Phobius"/>
    </source>
</evidence>
<dbReference type="InterPro" id="IPR036890">
    <property type="entry name" value="HATPase_C_sf"/>
</dbReference>
<dbReference type="EMBL" id="JAELVF020000001">
    <property type="protein sequence ID" value="MBU7597133.1"/>
    <property type="molecule type" value="Genomic_DNA"/>
</dbReference>
<keyword evidence="7" id="KW-0067">ATP-binding</keyword>
<feature type="transmembrane region" description="Helical" evidence="9">
    <location>
        <begin position="391"/>
        <end position="411"/>
    </location>
</feature>
<dbReference type="PANTHER" id="PTHR24421:SF10">
    <property type="entry name" value="NITRATE_NITRITE SENSOR PROTEIN NARQ"/>
    <property type="match status" value="1"/>
</dbReference>